<sequence length="139" mass="14271">MARSIALTALLFALPIAAETITNTPVNTGTASIEMTGPSFTVVTTVTRSDGIDYVGHIIPETTAAPEETLNSDDVTYIVYSTQTRSDGIDYVATAYTRVNGTFPAAAQPTAVVDNAGSGLVVKSAGLIAGLSCALAIML</sequence>
<feature type="signal peptide" evidence="1">
    <location>
        <begin position="1"/>
        <end position="18"/>
    </location>
</feature>
<protein>
    <submittedName>
        <fullName evidence="2">Uncharacterized protein</fullName>
    </submittedName>
</protein>
<reference evidence="2" key="1">
    <citation type="submission" date="2022-09" db="EMBL/GenBank/DDBJ databases">
        <title>Fusarium specimens isolated from Avocado Roots.</title>
        <authorList>
            <person name="Stajich J."/>
            <person name="Roper C."/>
            <person name="Heimlech-Rivalta G."/>
        </authorList>
    </citation>
    <scope>NUCLEOTIDE SEQUENCE</scope>
    <source>
        <strain evidence="2">CF00095</strain>
    </source>
</reference>
<dbReference type="Proteomes" id="UP001152024">
    <property type="component" value="Unassembled WGS sequence"/>
</dbReference>
<keyword evidence="3" id="KW-1185">Reference proteome</keyword>
<evidence type="ECO:0000313" key="3">
    <source>
        <dbReference type="Proteomes" id="UP001152024"/>
    </source>
</evidence>
<keyword evidence="1" id="KW-0732">Signal</keyword>
<feature type="chain" id="PRO_5046893458" evidence="1">
    <location>
        <begin position="19"/>
        <end position="139"/>
    </location>
</feature>
<accession>A0ABQ8R848</accession>
<proteinExistence type="predicted"/>
<name>A0ABQ8R848_FUSEQ</name>
<evidence type="ECO:0000313" key="2">
    <source>
        <dbReference type="EMBL" id="KAJ4129026.1"/>
    </source>
</evidence>
<comment type="caution">
    <text evidence="2">The sequence shown here is derived from an EMBL/GenBank/DDBJ whole genome shotgun (WGS) entry which is preliminary data.</text>
</comment>
<gene>
    <name evidence="2" type="ORF">NW768_007555</name>
</gene>
<evidence type="ECO:0000256" key="1">
    <source>
        <dbReference type="SAM" id="SignalP"/>
    </source>
</evidence>
<organism evidence="2 3">
    <name type="scientific">Fusarium equiseti</name>
    <name type="common">Fusarium scirpi</name>
    <dbReference type="NCBI Taxonomy" id="61235"/>
    <lineage>
        <taxon>Eukaryota</taxon>
        <taxon>Fungi</taxon>
        <taxon>Dikarya</taxon>
        <taxon>Ascomycota</taxon>
        <taxon>Pezizomycotina</taxon>
        <taxon>Sordariomycetes</taxon>
        <taxon>Hypocreomycetidae</taxon>
        <taxon>Hypocreales</taxon>
        <taxon>Nectriaceae</taxon>
        <taxon>Fusarium</taxon>
        <taxon>Fusarium incarnatum-equiseti species complex</taxon>
    </lineage>
</organism>
<dbReference type="EMBL" id="JAOQBH010000011">
    <property type="protein sequence ID" value="KAJ4129026.1"/>
    <property type="molecule type" value="Genomic_DNA"/>
</dbReference>